<reference evidence="2" key="1">
    <citation type="submission" date="2014-11" db="EMBL/GenBank/DDBJ databases">
        <authorList>
            <person name="Otto D Thomas"/>
            <person name="Naeem Raeece"/>
        </authorList>
    </citation>
    <scope>NUCLEOTIDE SEQUENCE</scope>
</reference>
<protein>
    <submittedName>
        <fullName evidence="2">Uncharacterized protein</fullName>
    </submittedName>
</protein>
<dbReference type="AlphaFoldDB" id="A0A0G4HXM2"/>
<organism evidence="2">
    <name type="scientific">Chromera velia CCMP2878</name>
    <dbReference type="NCBI Taxonomy" id="1169474"/>
    <lineage>
        <taxon>Eukaryota</taxon>
        <taxon>Sar</taxon>
        <taxon>Alveolata</taxon>
        <taxon>Colpodellida</taxon>
        <taxon>Chromeraceae</taxon>
        <taxon>Chromera</taxon>
    </lineage>
</organism>
<feature type="compositionally biased region" description="Basic and acidic residues" evidence="1">
    <location>
        <begin position="241"/>
        <end position="250"/>
    </location>
</feature>
<name>A0A0G4HXM2_9ALVE</name>
<feature type="region of interest" description="Disordered" evidence="1">
    <location>
        <begin position="717"/>
        <end position="802"/>
    </location>
</feature>
<evidence type="ECO:0000256" key="1">
    <source>
        <dbReference type="SAM" id="MobiDB-lite"/>
    </source>
</evidence>
<feature type="compositionally biased region" description="Basic and acidic residues" evidence="1">
    <location>
        <begin position="575"/>
        <end position="595"/>
    </location>
</feature>
<feature type="compositionally biased region" description="Low complexity" evidence="1">
    <location>
        <begin position="159"/>
        <end position="171"/>
    </location>
</feature>
<proteinExistence type="predicted"/>
<feature type="compositionally biased region" description="Polar residues" evidence="1">
    <location>
        <begin position="735"/>
        <end position="745"/>
    </location>
</feature>
<gene>
    <name evidence="2" type="ORF">Cvel_9293</name>
</gene>
<sequence>MNSALSDREKDREEHISPSHFPSAKVNGGLLRRGDDALDIMTRQRVSVSADHYTMEEGDGSSSPPIPLLGKRVRTRESDTVEVYAIDLALPAASAAVSAGAPGTLVNSSSKRPQGNSNSAIQGQGQGQSHVIETEQERAAKFYGSQQYRQGAVSEVNPLVASSPSVPSSLVHPEGGGLGRPTNHSAAFRHERAETRLQVPPEGAVFADPSNKGEGGLGGYQRRTETPNEQMRVARNSGEVLHPESKRAPRADVSFPLAFSSSPPVPESREPPLLGSARRPPPRMPSTGRGASSSSSALFAGGISNSPSVGLQTGGGEQKGKGRVGAESAGIRGEGRGGGRGVMSDSPFTPFRCLSERALQKDTRGVEREKTRAVNGRDNAEGAHAPAPLQAPIELHQQAEGVGEAVSLSSRARLMTAGEAIKASVQQTKQPGETQVGHGTRRFTPVGPTSQQIPLESRGRSSADGVEIRRPSVVGRRTRPETPPTFAGNTEGAGGGTAREGSRGAPALRERSNQGRTGIGGARTNEAEGGQIADAGANTGVPSASYPPSLPPSHPSTPVDSRPTSVARPSGLRAQTEEELRSVAVLGKERERAAGRTEGGGNNMQRQSPAVPPSHPAGVQWMAPHPPPPYPAPAPAVPVAAPPAPPPAVATASRQSPALSSAGRLYAYFFPSQSPQTTQHPYTEPHLNHHQQQQQHQLLIHPPAPQTAVLGVPINQHQLQQAHRSDSSRRPGRSLSATAPASQSGVAAIPFPHASPPSGSVTSTAAPPGARPEDSGRGAEPKGGPSNACPVQEERREETEGANSAWECVWELSLERGARRLTRTSRRLSAEAMRKALWTLRTKTRSGAAYRRASLAAESLRGGVTRLREELSGEEAALEKERQDALEV</sequence>
<feature type="non-terminal residue" evidence="2">
    <location>
        <position position="888"/>
    </location>
</feature>
<evidence type="ECO:0000313" key="2">
    <source>
        <dbReference type="EMBL" id="CEM49253.1"/>
    </source>
</evidence>
<feature type="compositionally biased region" description="Polar residues" evidence="1">
    <location>
        <begin position="105"/>
        <end position="130"/>
    </location>
</feature>
<feature type="region of interest" description="Disordered" evidence="1">
    <location>
        <begin position="101"/>
        <end position="130"/>
    </location>
</feature>
<feature type="region of interest" description="Disordered" evidence="1">
    <location>
        <begin position="159"/>
        <end position="184"/>
    </location>
</feature>
<feature type="compositionally biased region" description="Polar residues" evidence="1">
    <location>
        <begin position="424"/>
        <end position="433"/>
    </location>
</feature>
<feature type="region of interest" description="Disordered" evidence="1">
    <location>
        <begin position="673"/>
        <end position="698"/>
    </location>
</feature>
<feature type="compositionally biased region" description="Basic and acidic residues" evidence="1">
    <location>
        <begin position="354"/>
        <end position="372"/>
    </location>
</feature>
<feature type="region of interest" description="Disordered" evidence="1">
    <location>
        <begin position="203"/>
        <end position="389"/>
    </location>
</feature>
<feature type="compositionally biased region" description="Basic and acidic residues" evidence="1">
    <location>
        <begin position="771"/>
        <end position="780"/>
    </location>
</feature>
<feature type="compositionally biased region" description="Pro residues" evidence="1">
    <location>
        <begin position="624"/>
        <end position="648"/>
    </location>
</feature>
<feature type="compositionally biased region" description="Basic and acidic residues" evidence="1">
    <location>
        <begin position="1"/>
        <end position="17"/>
    </location>
</feature>
<accession>A0A0G4HXM2</accession>
<dbReference type="EMBL" id="CDMZ01004275">
    <property type="protein sequence ID" value="CEM49253.1"/>
    <property type="molecule type" value="Genomic_DNA"/>
</dbReference>
<feature type="region of interest" description="Disordered" evidence="1">
    <location>
        <begin position="422"/>
        <end position="656"/>
    </location>
</feature>
<feature type="region of interest" description="Disordered" evidence="1">
    <location>
        <begin position="1"/>
        <end position="31"/>
    </location>
</feature>
<feature type="compositionally biased region" description="Basic and acidic residues" evidence="1">
    <location>
        <begin position="457"/>
        <end position="470"/>
    </location>
</feature>
<feature type="compositionally biased region" description="Low complexity" evidence="1">
    <location>
        <begin position="286"/>
        <end position="304"/>
    </location>
</feature>